<dbReference type="EMBL" id="FOOG01000041">
    <property type="protein sequence ID" value="SFG41589.1"/>
    <property type="molecule type" value="Genomic_DNA"/>
</dbReference>
<evidence type="ECO:0000313" key="2">
    <source>
        <dbReference type="Proteomes" id="UP000198897"/>
    </source>
</evidence>
<name>A0A1I2RQ30_9BACI</name>
<dbReference type="Gene3D" id="2.70.98.10">
    <property type="match status" value="1"/>
</dbReference>
<dbReference type="GO" id="GO:0030246">
    <property type="term" value="F:carbohydrate binding"/>
    <property type="evidence" value="ECO:0007669"/>
    <property type="project" value="InterPro"/>
</dbReference>
<dbReference type="InterPro" id="IPR008183">
    <property type="entry name" value="Aldose_1/G6P_1-epimerase"/>
</dbReference>
<dbReference type="RefSeq" id="WP_089753798.1">
    <property type="nucleotide sequence ID" value="NZ_FOOG01000041.1"/>
</dbReference>
<dbReference type="InterPro" id="IPR011013">
    <property type="entry name" value="Gal_mutarotase_sf_dom"/>
</dbReference>
<proteinExistence type="predicted"/>
<gene>
    <name evidence="1" type="ORF">SAMN05216353_14114</name>
</gene>
<dbReference type="GO" id="GO:0016853">
    <property type="term" value="F:isomerase activity"/>
    <property type="evidence" value="ECO:0007669"/>
    <property type="project" value="InterPro"/>
</dbReference>
<reference evidence="2" key="1">
    <citation type="submission" date="2016-10" db="EMBL/GenBank/DDBJ databases">
        <authorList>
            <person name="Varghese N."/>
            <person name="Submissions S."/>
        </authorList>
    </citation>
    <scope>NUCLEOTIDE SEQUENCE [LARGE SCALE GENOMIC DNA]</scope>
    <source>
        <strain evidence="2">FP5</strain>
    </source>
</reference>
<dbReference type="InterPro" id="IPR014718">
    <property type="entry name" value="GH-type_carb-bd"/>
</dbReference>
<keyword evidence="2" id="KW-1185">Reference proteome</keyword>
<dbReference type="SUPFAM" id="SSF74650">
    <property type="entry name" value="Galactose mutarotase-like"/>
    <property type="match status" value="1"/>
</dbReference>
<dbReference type="OrthoDB" id="113447at2"/>
<organism evidence="1 2">
    <name type="scientific">Halobacillus alkaliphilus</name>
    <dbReference type="NCBI Taxonomy" id="396056"/>
    <lineage>
        <taxon>Bacteria</taxon>
        <taxon>Bacillati</taxon>
        <taxon>Bacillota</taxon>
        <taxon>Bacilli</taxon>
        <taxon>Bacillales</taxon>
        <taxon>Bacillaceae</taxon>
        <taxon>Halobacillus</taxon>
    </lineage>
</organism>
<protein>
    <submittedName>
        <fullName evidence="1">Galactose mutarotase</fullName>
    </submittedName>
</protein>
<dbReference type="Pfam" id="PF01263">
    <property type="entry name" value="Aldose_epim"/>
    <property type="match status" value="1"/>
</dbReference>
<evidence type="ECO:0000313" key="1">
    <source>
        <dbReference type="EMBL" id="SFG41589.1"/>
    </source>
</evidence>
<sequence>MVDLPVIETIHFKGLEAVALENEQIRCVILPSYGGKMVSFFDKEAAYEWLFQTSASELTVPPYGADFSQYDSSGFDEMFPGIDQGPHPIDWEEIPDHGEVWALPWNWEKTEEGITLNVESPKFPYTIKKIIALKGSSIEIEYEAWNKSDEPFPFIWTPHALWNLNDSTKLEVPQGLNEVMNVEKGTQHLGEWGTTHSYPETQSLKTGETLDLSELEPKEHGTVEKFYFTDRLNEGWCSIIQEDISRKLTYRFPEDKVPYLGIWKTRGGYRGEYNVGVEPCTGVYDDVYLAEKIGKVSRIPASGSYTWSLTFSIGGV</sequence>
<dbReference type="Proteomes" id="UP000198897">
    <property type="component" value="Unassembled WGS sequence"/>
</dbReference>
<dbReference type="AlphaFoldDB" id="A0A1I2RQ30"/>
<dbReference type="GO" id="GO:0005975">
    <property type="term" value="P:carbohydrate metabolic process"/>
    <property type="evidence" value="ECO:0007669"/>
    <property type="project" value="InterPro"/>
</dbReference>
<accession>A0A1I2RQ30</accession>